<gene>
    <name evidence="11" type="ORF">WMG39_04295</name>
</gene>
<dbReference type="SUPFAM" id="SSF47384">
    <property type="entry name" value="Homodimeric domain of signal transducing histidine kinase"/>
    <property type="match status" value="1"/>
</dbReference>
<feature type="domain" description="CBS" evidence="10">
    <location>
        <begin position="193"/>
        <end position="272"/>
    </location>
</feature>
<comment type="caution">
    <text evidence="11">The sequence shown here is derived from an EMBL/GenBank/DDBJ whole genome shotgun (WGS) entry which is preliminary data.</text>
</comment>
<dbReference type="Pfam" id="PF00571">
    <property type="entry name" value="CBS"/>
    <property type="match status" value="4"/>
</dbReference>
<feature type="domain" description="CBS" evidence="10">
    <location>
        <begin position="43"/>
        <end position="117"/>
    </location>
</feature>
<evidence type="ECO:0000256" key="6">
    <source>
        <dbReference type="PROSITE-ProRule" id="PRU00703"/>
    </source>
</evidence>
<evidence type="ECO:0000313" key="11">
    <source>
        <dbReference type="EMBL" id="MEK0184066.1"/>
    </source>
</evidence>
<keyword evidence="4" id="KW-0418">Kinase</keyword>
<dbReference type="Gene3D" id="1.10.287.130">
    <property type="match status" value="1"/>
</dbReference>
<sequence length="729" mass="81379">MLQEQKLQHFRNFDPQSSPIKSCSQTTRQKTRPLYSSPLDSAIDRHPLIVTPETPIAKVLSLMNPMRISCHISGDRPHPVSNSTKRSCVLVVKESRLIGIFTERDIIKLTTASACSIGLTIAEVMTSSPITLKQSDSSDIFTAIFLLRQHQIRHLPVVDADDRLLGIITREAIYEALQPVNLQSNLRCVADVMTKEVIYAPKTASALDLAQLMVKHQVNYIAIVDTPIDHPQPAIAPTENSPFLTNNSPLLIPVGIVTERDIVQFHALELNFSQICVADAMSSPLFCVSPTDSLWKAHQEMQRHCVRRLVVIGTQGELLGVVSQSSLPPVFHPSEMYGTIEILQQAVDDRASQLQLANQQLQQEILERQRAEEALRQAHDDLKQQVEERTAQLLESNELLRRDIIKRQRVEEVLRRKQNSLKIQAQELEKTVRKLQQTQSQLVQTEKMSSLGQMIAGIAHEINNPVNFIYGNLSHTSHYVKELIQLLELYQHHYPEPVSEIREAAADIEVDFLVEDLSKILSSMQVGTDRIRQIVLSMRNFSRSDQANIKLVDIHEGIDSTLLILQHRLKAQGGHPAIQIIKEYGDLPRVECCGGQINQVLMNIISNAIDAVDEAIKKGKWFMGNSTNPPQPSVSSPLSLPAITIRTEVIDKGFVAIRISDNGGGIPDRIRSKLFDPFFTTKPVGKGTGLGLSISYHLIVEQHGGRLECVSETGVGTEFAIEIPIVSSH</sequence>
<dbReference type="InterPro" id="IPR036890">
    <property type="entry name" value="HATPase_C_sf"/>
</dbReference>
<evidence type="ECO:0000256" key="7">
    <source>
        <dbReference type="SAM" id="Coils"/>
    </source>
</evidence>
<dbReference type="SMART" id="SM00116">
    <property type="entry name" value="CBS"/>
    <property type="match status" value="4"/>
</dbReference>
<keyword evidence="3" id="KW-0597">Phosphoprotein</keyword>
<dbReference type="CDD" id="cd00082">
    <property type="entry name" value="HisKA"/>
    <property type="match status" value="1"/>
</dbReference>
<evidence type="ECO:0000256" key="4">
    <source>
        <dbReference type="ARBA" id="ARBA00022777"/>
    </source>
</evidence>
<organism evidence="11 12">
    <name type="scientific">Microcoleus anatoxicus PTRS2</name>
    <dbReference type="NCBI Taxonomy" id="2705321"/>
    <lineage>
        <taxon>Bacteria</taxon>
        <taxon>Bacillati</taxon>
        <taxon>Cyanobacteriota</taxon>
        <taxon>Cyanophyceae</taxon>
        <taxon>Oscillatoriophycideae</taxon>
        <taxon>Oscillatoriales</taxon>
        <taxon>Microcoleaceae</taxon>
        <taxon>Microcoleus</taxon>
        <taxon>Microcoleus anatoxicus</taxon>
    </lineage>
</organism>
<proteinExistence type="predicted"/>
<keyword evidence="7" id="KW-0175">Coiled coil</keyword>
<feature type="region of interest" description="Disordered" evidence="8">
    <location>
        <begin position="1"/>
        <end position="37"/>
    </location>
</feature>
<dbReference type="InterPro" id="IPR004358">
    <property type="entry name" value="Sig_transdc_His_kin-like_C"/>
</dbReference>
<dbReference type="PROSITE" id="PS50109">
    <property type="entry name" value="HIS_KIN"/>
    <property type="match status" value="1"/>
</dbReference>
<keyword evidence="12" id="KW-1185">Reference proteome</keyword>
<dbReference type="SUPFAM" id="SSF55874">
    <property type="entry name" value="ATPase domain of HSP90 chaperone/DNA topoisomerase II/histidine kinase"/>
    <property type="match status" value="1"/>
</dbReference>
<evidence type="ECO:0000259" key="10">
    <source>
        <dbReference type="PROSITE" id="PS51371"/>
    </source>
</evidence>
<keyword evidence="4" id="KW-0808">Transferase</keyword>
<feature type="domain" description="Histidine kinase" evidence="9">
    <location>
        <begin position="457"/>
        <end position="727"/>
    </location>
</feature>
<feature type="domain" description="CBS" evidence="10">
    <location>
        <begin position="125"/>
        <end position="184"/>
    </location>
</feature>
<dbReference type="InterPro" id="IPR036097">
    <property type="entry name" value="HisK_dim/P_sf"/>
</dbReference>
<dbReference type="PROSITE" id="PS51371">
    <property type="entry name" value="CBS"/>
    <property type="match status" value="4"/>
</dbReference>
<evidence type="ECO:0000256" key="2">
    <source>
        <dbReference type="ARBA" id="ARBA00012438"/>
    </source>
</evidence>
<evidence type="ECO:0000259" key="9">
    <source>
        <dbReference type="PROSITE" id="PS50109"/>
    </source>
</evidence>
<name>A0ABU8YIB5_9CYAN</name>
<feature type="compositionally biased region" description="Polar residues" evidence="8">
    <location>
        <begin position="14"/>
        <end position="28"/>
    </location>
</feature>
<dbReference type="SMART" id="SM00387">
    <property type="entry name" value="HATPase_c"/>
    <property type="match status" value="1"/>
</dbReference>
<keyword evidence="5" id="KW-0902">Two-component regulatory system</keyword>
<dbReference type="InterPro" id="IPR046342">
    <property type="entry name" value="CBS_dom_sf"/>
</dbReference>
<dbReference type="PANTHER" id="PTHR43065:SF50">
    <property type="entry name" value="HISTIDINE KINASE"/>
    <property type="match status" value="1"/>
</dbReference>
<dbReference type="CDD" id="cd04620">
    <property type="entry name" value="CBS_two-component_sensor_histidine_kinase_repeat1"/>
    <property type="match status" value="1"/>
</dbReference>
<dbReference type="SUPFAM" id="SSF54631">
    <property type="entry name" value="CBS-domain pair"/>
    <property type="match status" value="2"/>
</dbReference>
<dbReference type="InterPro" id="IPR005467">
    <property type="entry name" value="His_kinase_dom"/>
</dbReference>
<accession>A0ABU8YIB5</accession>
<dbReference type="InterPro" id="IPR003661">
    <property type="entry name" value="HisK_dim/P_dom"/>
</dbReference>
<protein>
    <recommendedName>
        <fullName evidence="2">histidine kinase</fullName>
        <ecNumber evidence="2">2.7.13.3</ecNumber>
    </recommendedName>
</protein>
<evidence type="ECO:0000256" key="5">
    <source>
        <dbReference type="ARBA" id="ARBA00023012"/>
    </source>
</evidence>
<dbReference type="EMBL" id="JBBLXS010000032">
    <property type="protein sequence ID" value="MEK0184066.1"/>
    <property type="molecule type" value="Genomic_DNA"/>
</dbReference>
<dbReference type="CDD" id="cd17774">
    <property type="entry name" value="CBS_two-component_sensor_histidine_kinase_repeat2"/>
    <property type="match status" value="1"/>
</dbReference>
<dbReference type="PRINTS" id="PR00344">
    <property type="entry name" value="BCTRLSENSOR"/>
</dbReference>
<dbReference type="PANTHER" id="PTHR43065">
    <property type="entry name" value="SENSOR HISTIDINE KINASE"/>
    <property type="match status" value="1"/>
</dbReference>
<dbReference type="Gene3D" id="3.30.565.10">
    <property type="entry name" value="Histidine kinase-like ATPase, C-terminal domain"/>
    <property type="match status" value="1"/>
</dbReference>
<evidence type="ECO:0000256" key="8">
    <source>
        <dbReference type="SAM" id="MobiDB-lite"/>
    </source>
</evidence>
<dbReference type="SMART" id="SM00388">
    <property type="entry name" value="HisKA"/>
    <property type="match status" value="1"/>
</dbReference>
<evidence type="ECO:0000313" key="12">
    <source>
        <dbReference type="Proteomes" id="UP001384579"/>
    </source>
</evidence>
<comment type="catalytic activity">
    <reaction evidence="1">
        <text>ATP + protein L-histidine = ADP + protein N-phospho-L-histidine.</text>
        <dbReference type="EC" id="2.7.13.3"/>
    </reaction>
</comment>
<dbReference type="Proteomes" id="UP001384579">
    <property type="component" value="Unassembled WGS sequence"/>
</dbReference>
<dbReference type="Gene3D" id="3.10.580.10">
    <property type="entry name" value="CBS-domain"/>
    <property type="match status" value="2"/>
</dbReference>
<keyword evidence="6" id="KW-0129">CBS domain</keyword>
<feature type="coiled-coil region" evidence="7">
    <location>
        <begin position="344"/>
        <end position="448"/>
    </location>
</feature>
<dbReference type="Pfam" id="PF02518">
    <property type="entry name" value="HATPase_c"/>
    <property type="match status" value="1"/>
</dbReference>
<dbReference type="InterPro" id="IPR000644">
    <property type="entry name" value="CBS_dom"/>
</dbReference>
<evidence type="ECO:0000256" key="1">
    <source>
        <dbReference type="ARBA" id="ARBA00000085"/>
    </source>
</evidence>
<dbReference type="EC" id="2.7.13.3" evidence="2"/>
<feature type="domain" description="CBS" evidence="10">
    <location>
        <begin position="281"/>
        <end position="342"/>
    </location>
</feature>
<dbReference type="RefSeq" id="WP_340519306.1">
    <property type="nucleotide sequence ID" value="NZ_JBBLXS010000032.1"/>
</dbReference>
<dbReference type="InterPro" id="IPR003594">
    <property type="entry name" value="HATPase_dom"/>
</dbReference>
<reference evidence="11 12" key="1">
    <citation type="journal article" date="2020" name="Harmful Algae">
        <title>Molecular and morphological characterization of a novel dihydroanatoxin-a producing Microcoleus species (cyanobacteria) from the Russian River, California, USA.</title>
        <authorList>
            <person name="Conklin K.Y."/>
            <person name="Stancheva R."/>
            <person name="Otten T.G."/>
            <person name="Fadness R."/>
            <person name="Boyer G.L."/>
            <person name="Read B."/>
            <person name="Zhang X."/>
            <person name="Sheath R.G."/>
        </authorList>
    </citation>
    <scope>NUCLEOTIDE SEQUENCE [LARGE SCALE GENOMIC DNA]</scope>
    <source>
        <strain evidence="11 12">PTRS2</strain>
    </source>
</reference>
<evidence type="ECO:0000256" key="3">
    <source>
        <dbReference type="ARBA" id="ARBA00022553"/>
    </source>
</evidence>